<dbReference type="Proteomes" id="UP000681414">
    <property type="component" value="Unassembled WGS sequence"/>
</dbReference>
<reference evidence="3 4" key="1">
    <citation type="submission" date="2021-05" db="EMBL/GenBank/DDBJ databases">
        <title>Novel Bacillus species.</title>
        <authorList>
            <person name="Liu G."/>
        </authorList>
    </citation>
    <scope>NUCLEOTIDE SEQUENCE [LARGE SCALE GENOMIC DNA]</scope>
    <source>
        <strain evidence="4">FJAT-49780</strain>
    </source>
</reference>
<dbReference type="SUPFAM" id="SSF52317">
    <property type="entry name" value="Class I glutamine amidotransferase-like"/>
    <property type="match status" value="1"/>
</dbReference>
<proteinExistence type="predicted"/>
<keyword evidence="1" id="KW-0812">Transmembrane</keyword>
<sequence length="789" mass="88296">MRIIKKIPRSLLLFLIVLQIFYTPSASAAKGSIEVVVQEGYEGMVKSGRGFPIKIMLINNGPDFIGDMLISFSSDYNLGGSKAVKVNLPKNGEKTYEVIMPGTSLYNSNLNKENITLYEGSWKKGKKISILGKVKLTYRQVENDQATIGLLSENPDRLKELQLIKLSGKQPKMIHLKKEDIPSDEVGLQFFDYLVLDDYPLSELSEKQQKAILGWITGGGALITGATAKDHHAWGELEPYMPMQTTHKENINDLSFLQSIDEKPSFTSLEIRNGEITQDAEIKLGTANIPIIVMRKTGDGEVWQTAFSLGEEPLSSWKGYSDWMQSIFSMMNSKYDSNINQEGIYQPVYNMLGSTNELFSASTFSIGTIVLIMLGYMIIIIPILYILLKKIDKREHAWWVIPTISIIMSAGIFVVGAKDRLKSPQLAEMGLFKVSKGGQISGMYTATVFSNRSGNYQLTVPKKEFYGVPATSGDAFTGESVLGKAVMSETRNVLQYDFADVEYWAARSIVGYASKQVSGNFDIDLEIKDGTLKGKITNHFPYDFDELYIWSGSHAYKLGAAEKGALVDVDVLLKDAILTAPIDYGVYNYQNNRELEDMKKDEMKMAIISNPTSTENMPIVFGYTKNKIVDVSVTNKKEKNSRSAIIYQPFSASGKITGPFVLQNNQLGIDINPIEGNIYDKFGKYEMSLEDGIYEVILRLPEQIDPKKTEFNSIQYNMNGYGSFKLSFLNIKTGEYVAIDVGKSELENDHLEEFVSDKGQITIKLEKFNSNNEPYISFPEFIVKGAVKK</sequence>
<comment type="caution">
    <text evidence="3">The sequence shown here is derived from an EMBL/GenBank/DDBJ whole genome shotgun (WGS) entry which is preliminary data.</text>
</comment>
<accession>A0A942TC57</accession>
<organism evidence="3 4">
    <name type="scientific">Lederbergia citri</name>
    <dbReference type="NCBI Taxonomy" id="2833580"/>
    <lineage>
        <taxon>Bacteria</taxon>
        <taxon>Bacillati</taxon>
        <taxon>Bacillota</taxon>
        <taxon>Bacilli</taxon>
        <taxon>Bacillales</taxon>
        <taxon>Bacillaceae</taxon>
        <taxon>Lederbergia</taxon>
    </lineage>
</organism>
<keyword evidence="2" id="KW-0732">Signal</keyword>
<feature type="chain" id="PRO_5037758885" evidence="2">
    <location>
        <begin position="29"/>
        <end position="789"/>
    </location>
</feature>
<protein>
    <submittedName>
        <fullName evidence="3">Uncharacterized protein</fullName>
    </submittedName>
</protein>
<keyword evidence="1" id="KW-1133">Transmembrane helix</keyword>
<dbReference type="RefSeq" id="WP_213123046.1">
    <property type="nucleotide sequence ID" value="NZ_JAGYPG010000001.1"/>
</dbReference>
<keyword evidence="1" id="KW-0472">Membrane</keyword>
<gene>
    <name evidence="3" type="ORF">KHA97_01825</name>
</gene>
<feature type="transmembrane region" description="Helical" evidence="1">
    <location>
        <begin position="397"/>
        <end position="417"/>
    </location>
</feature>
<evidence type="ECO:0000313" key="3">
    <source>
        <dbReference type="EMBL" id="MBS4193809.1"/>
    </source>
</evidence>
<keyword evidence="4" id="KW-1185">Reference proteome</keyword>
<evidence type="ECO:0000256" key="2">
    <source>
        <dbReference type="SAM" id="SignalP"/>
    </source>
</evidence>
<feature type="transmembrane region" description="Helical" evidence="1">
    <location>
        <begin position="364"/>
        <end position="388"/>
    </location>
</feature>
<dbReference type="AlphaFoldDB" id="A0A942TC57"/>
<name>A0A942TC57_9BACI</name>
<evidence type="ECO:0000313" key="4">
    <source>
        <dbReference type="Proteomes" id="UP000681414"/>
    </source>
</evidence>
<dbReference type="EMBL" id="JAGYPG010000001">
    <property type="protein sequence ID" value="MBS4193809.1"/>
    <property type="molecule type" value="Genomic_DNA"/>
</dbReference>
<feature type="signal peptide" evidence="2">
    <location>
        <begin position="1"/>
        <end position="28"/>
    </location>
</feature>
<dbReference type="Gene3D" id="3.40.50.880">
    <property type="match status" value="1"/>
</dbReference>
<dbReference type="InterPro" id="IPR029062">
    <property type="entry name" value="Class_I_gatase-like"/>
</dbReference>
<evidence type="ECO:0000256" key="1">
    <source>
        <dbReference type="SAM" id="Phobius"/>
    </source>
</evidence>